<comment type="caution">
    <text evidence="1">The sequence shown here is derived from an EMBL/GenBank/DDBJ whole genome shotgun (WGS) entry which is preliminary data.</text>
</comment>
<sequence length="96" mass="10559">MSYSYEIKPRPAELGGGWKLALLQDGQEVGGGVFSVPEDDPQAGMNWWSSLTEKRRAHWLTMAASAMPAAARHAYLLAEAYNDAQDEAEAWMSTRG</sequence>
<dbReference type="AlphaFoldDB" id="A0A5C7G1Z1"/>
<reference evidence="1 2" key="1">
    <citation type="submission" date="2019-08" db="EMBL/GenBank/DDBJ databases">
        <title>Massilia golmudensis sp. nov., isolated from sand in the Qinghai-Tibetan Plateau.</title>
        <authorList>
            <person name="Zhang B."/>
        </authorList>
    </citation>
    <scope>NUCLEOTIDE SEQUENCE [LARGE SCALE GENOMIC DNA]</scope>
    <source>
        <strain evidence="1 2">GEM5</strain>
    </source>
</reference>
<evidence type="ECO:0000313" key="1">
    <source>
        <dbReference type="EMBL" id="TXF95973.1"/>
    </source>
</evidence>
<protein>
    <submittedName>
        <fullName evidence="1">Uncharacterized protein</fullName>
    </submittedName>
</protein>
<gene>
    <name evidence="1" type="ORF">FVD38_25935</name>
</gene>
<keyword evidence="2" id="KW-1185">Reference proteome</keyword>
<proteinExistence type="predicted"/>
<dbReference type="Proteomes" id="UP000321413">
    <property type="component" value="Unassembled WGS sequence"/>
</dbReference>
<accession>A0A5C7G1Z1</accession>
<dbReference type="EMBL" id="VPFD01000049">
    <property type="protein sequence ID" value="TXF95973.1"/>
    <property type="molecule type" value="Genomic_DNA"/>
</dbReference>
<dbReference type="RefSeq" id="WP_147937434.1">
    <property type="nucleotide sequence ID" value="NZ_VPFD01000049.1"/>
</dbReference>
<evidence type="ECO:0000313" key="2">
    <source>
        <dbReference type="Proteomes" id="UP000321413"/>
    </source>
</evidence>
<name>A0A5C7G1Z1_9BURK</name>
<organism evidence="1 2">
    <name type="scientific">Massilia arenae</name>
    <dbReference type="NCBI Taxonomy" id="2603288"/>
    <lineage>
        <taxon>Bacteria</taxon>
        <taxon>Pseudomonadati</taxon>
        <taxon>Pseudomonadota</taxon>
        <taxon>Betaproteobacteria</taxon>
        <taxon>Burkholderiales</taxon>
        <taxon>Oxalobacteraceae</taxon>
        <taxon>Telluria group</taxon>
        <taxon>Massilia</taxon>
    </lineage>
</organism>